<name>D0U232_9CAUD</name>
<dbReference type="GeneID" id="8684234"/>
<feature type="compositionally biased region" description="Low complexity" evidence="1">
    <location>
        <begin position="201"/>
        <end position="223"/>
    </location>
</feature>
<evidence type="ECO:0000256" key="1">
    <source>
        <dbReference type="SAM" id="MobiDB-lite"/>
    </source>
</evidence>
<protein>
    <submittedName>
        <fullName evidence="2">Putative DNA single-strand annealing protein</fullName>
    </submittedName>
</protein>
<organism evidence="2 3">
    <name type="scientific">Clavibacter phage CMP1</name>
    <dbReference type="NCBI Taxonomy" id="686439"/>
    <lineage>
        <taxon>Viruses</taxon>
        <taxon>Duplodnaviria</taxon>
        <taxon>Heunggongvirae</taxon>
        <taxon>Uroviricota</taxon>
        <taxon>Caudoviricetes</taxon>
        <taxon>Cimpunavirus</taxon>
        <taxon>Cimpunavirus CMP1</taxon>
    </lineage>
</organism>
<proteinExistence type="predicted"/>
<dbReference type="RefSeq" id="YP_003359139.1">
    <property type="nucleotide sequence ID" value="NC_013698.1"/>
</dbReference>
<dbReference type="Pfam" id="PF04404">
    <property type="entry name" value="ERF"/>
    <property type="match status" value="1"/>
</dbReference>
<dbReference type="KEGG" id="vg:8684234"/>
<keyword evidence="3" id="KW-1185">Reference proteome</keyword>
<gene>
    <name evidence="2" type="ORF">CMP1-48</name>
</gene>
<reference evidence="2 3" key="1">
    <citation type="journal article" date="2010" name="Microbiology">
        <title>The endolysins of bacteriophages CMP1 and CN77 are specific for the lysis of Clavibacter michiganensis strains.</title>
        <authorList>
            <person name="Wittmann J."/>
            <person name="Eichenlaub R."/>
            <person name="Dreiseikelmann B."/>
        </authorList>
    </citation>
    <scope>NUCLEOTIDE SEQUENCE [LARGE SCALE GENOMIC DNA]</scope>
</reference>
<dbReference type="Proteomes" id="UP000002628">
    <property type="component" value="Segment"/>
</dbReference>
<accession>D0U232</accession>
<feature type="compositionally biased region" description="Basic and acidic residues" evidence="1">
    <location>
        <begin position="174"/>
        <end position="190"/>
    </location>
</feature>
<feature type="region of interest" description="Disordered" evidence="1">
    <location>
        <begin position="174"/>
        <end position="223"/>
    </location>
</feature>
<evidence type="ECO:0000313" key="2">
    <source>
        <dbReference type="EMBL" id="ACY35944.1"/>
    </source>
</evidence>
<dbReference type="EMBL" id="GQ241246">
    <property type="protein sequence ID" value="ACY35944.1"/>
    <property type="molecule type" value="Genomic_DNA"/>
</dbReference>
<evidence type="ECO:0000313" key="3">
    <source>
        <dbReference type="Proteomes" id="UP000002628"/>
    </source>
</evidence>
<dbReference type="InterPro" id="IPR007499">
    <property type="entry name" value="ERF_bacteria_virus"/>
</dbReference>
<sequence>MPEYGQLGGTAEEMRSATAIAKVGWLMRNLGHIAKDGEGPSAQGSYAYMPTEQIVERTEPLMAAIGLVAVPYRVLRHTEYFVGEQPVSSAPTLDAMAIKWNGKPPKIQTIVNVTVTWRLTNTENAADYVEAESVGEGTDNQDKAVNKAMRGAQKNMLTQVLQIRTGDPDAEAFSEVRDEADGPAEPDKPNRQQQMTEGARQRQQGAAAPTDPATGTTAPPAQAEEGIDVAKAALRGALADRGVTAQDATVISQELYKQGFLDAIKELPKVKGLTKALTDDWDSTWQKKVKPEPTH</sequence>